<dbReference type="PANTHER" id="PTHR22893:SF93">
    <property type="entry name" value="HYPOTHETICAL OXIDOREDUCTASE (EUROFUNG)"/>
    <property type="match status" value="1"/>
</dbReference>
<dbReference type="GO" id="GO:0016491">
    <property type="term" value="F:oxidoreductase activity"/>
    <property type="evidence" value="ECO:0007669"/>
    <property type="project" value="InterPro"/>
</dbReference>
<reference evidence="1 2" key="1">
    <citation type="submission" date="2018-01" db="EMBL/GenBank/DDBJ databases">
        <title>Harnessing the power of phylogenomics to disentangle the directionality and signatures of interkingdom host jumping in the parasitic fungal genus Tolypocladium.</title>
        <authorList>
            <person name="Quandt C.A."/>
            <person name="Patterson W."/>
            <person name="Spatafora J.W."/>
        </authorList>
    </citation>
    <scope>NUCLEOTIDE SEQUENCE [LARGE SCALE GENOMIC DNA]</scope>
    <source>
        <strain evidence="1 2">NRBC 100945</strain>
    </source>
</reference>
<dbReference type="STRING" id="94208.A0A2S4KVY7"/>
<proteinExistence type="predicted"/>
<dbReference type="Gene3D" id="3.20.20.70">
    <property type="entry name" value="Aldolase class I"/>
    <property type="match status" value="1"/>
</dbReference>
<dbReference type="Proteomes" id="UP000237481">
    <property type="component" value="Unassembled WGS sequence"/>
</dbReference>
<keyword evidence="2" id="KW-1185">Reference proteome</keyword>
<accession>A0A2S4KVY7</accession>
<organism evidence="1 2">
    <name type="scientific">Tolypocladium paradoxum</name>
    <dbReference type="NCBI Taxonomy" id="94208"/>
    <lineage>
        <taxon>Eukaryota</taxon>
        <taxon>Fungi</taxon>
        <taxon>Dikarya</taxon>
        <taxon>Ascomycota</taxon>
        <taxon>Pezizomycotina</taxon>
        <taxon>Sordariomycetes</taxon>
        <taxon>Hypocreomycetidae</taxon>
        <taxon>Hypocreales</taxon>
        <taxon>Ophiocordycipitaceae</taxon>
        <taxon>Tolypocladium</taxon>
    </lineage>
</organism>
<sequence>MDVFGGTPFFSAGGFDDKNSCGDVESGLYDALIHGRYFISNPDLVARMRNGLSLAPYDRSRLYGPFEDSTVGYIDYPAYEEGRF</sequence>
<dbReference type="InterPro" id="IPR045247">
    <property type="entry name" value="Oye-like"/>
</dbReference>
<name>A0A2S4KVY7_9HYPO</name>
<gene>
    <name evidence="1" type="ORF">TPAR_05464</name>
</gene>
<dbReference type="EMBL" id="PKSG01000534">
    <property type="protein sequence ID" value="POR34344.1"/>
    <property type="molecule type" value="Genomic_DNA"/>
</dbReference>
<dbReference type="PANTHER" id="PTHR22893">
    <property type="entry name" value="NADH OXIDOREDUCTASE-RELATED"/>
    <property type="match status" value="1"/>
</dbReference>
<evidence type="ECO:0000313" key="1">
    <source>
        <dbReference type="EMBL" id="POR34344.1"/>
    </source>
</evidence>
<protein>
    <recommendedName>
        <fullName evidence="3">NADH:flavin oxidoreductase/NADH oxidase N-terminal domain-containing protein</fullName>
    </recommendedName>
</protein>
<dbReference type="InterPro" id="IPR013785">
    <property type="entry name" value="Aldolase_TIM"/>
</dbReference>
<dbReference type="AlphaFoldDB" id="A0A2S4KVY7"/>
<evidence type="ECO:0000313" key="2">
    <source>
        <dbReference type="Proteomes" id="UP000237481"/>
    </source>
</evidence>
<dbReference type="SUPFAM" id="SSF51395">
    <property type="entry name" value="FMN-linked oxidoreductases"/>
    <property type="match status" value="1"/>
</dbReference>
<dbReference type="OrthoDB" id="4905265at2759"/>
<comment type="caution">
    <text evidence="1">The sequence shown here is derived from an EMBL/GenBank/DDBJ whole genome shotgun (WGS) entry which is preliminary data.</text>
</comment>
<evidence type="ECO:0008006" key="3">
    <source>
        <dbReference type="Google" id="ProtNLM"/>
    </source>
</evidence>
<dbReference type="GO" id="GO:0010181">
    <property type="term" value="F:FMN binding"/>
    <property type="evidence" value="ECO:0007669"/>
    <property type="project" value="InterPro"/>
</dbReference>